<dbReference type="EMBL" id="FUEG01000004">
    <property type="protein sequence ID" value="SJL03066.1"/>
    <property type="molecule type" value="Genomic_DNA"/>
</dbReference>
<accession>A0A284R2X7</accession>
<dbReference type="Proteomes" id="UP000219338">
    <property type="component" value="Unassembled WGS sequence"/>
</dbReference>
<dbReference type="InterPro" id="IPR036188">
    <property type="entry name" value="FAD/NAD-bd_sf"/>
</dbReference>
<dbReference type="OrthoDB" id="429143at2759"/>
<sequence>MRKYSFHSVPSVSQSGCYSVHHLSLCTRLLFPTAITGTVFARTLLDADRSLEVVMLEVRDACSGATARNEGHITPLPYHDCLDLKKKHDVEAAKQIIKWFDGAKEKLGIYLEERSSETGGRGGAVHPYRVVAGILSRLLKTYSSFWLYTRTPCLSIHDNVVHTPCADIHTKHIVHTTNRWTSHLLAPMRERIVAMRGNIVVRRAGTCLDDGWPGKVSFVLYPGTSEDRWDYLT</sequence>
<name>A0A284R2X7_ARMOS</name>
<proteinExistence type="predicted"/>
<dbReference type="Gene3D" id="3.50.50.60">
    <property type="entry name" value="FAD/NAD(P)-binding domain"/>
    <property type="match status" value="1"/>
</dbReference>
<reference evidence="2" key="1">
    <citation type="journal article" date="2017" name="Nat. Ecol. Evol.">
        <title>Genome expansion and lineage-specific genetic innovations in the forest pathogenic fungi Armillaria.</title>
        <authorList>
            <person name="Sipos G."/>
            <person name="Prasanna A.N."/>
            <person name="Walter M.C."/>
            <person name="O'Connor E."/>
            <person name="Balint B."/>
            <person name="Krizsan K."/>
            <person name="Kiss B."/>
            <person name="Hess J."/>
            <person name="Varga T."/>
            <person name="Slot J."/>
            <person name="Riley R."/>
            <person name="Boka B."/>
            <person name="Rigling D."/>
            <person name="Barry K."/>
            <person name="Lee J."/>
            <person name="Mihaltcheva S."/>
            <person name="LaButti K."/>
            <person name="Lipzen A."/>
            <person name="Waldron R."/>
            <person name="Moloney N.M."/>
            <person name="Sperisen C."/>
            <person name="Kredics L."/>
            <person name="Vagvoelgyi C."/>
            <person name="Patrignani A."/>
            <person name="Fitzpatrick D."/>
            <person name="Nagy I."/>
            <person name="Doyle S."/>
            <person name="Anderson J.B."/>
            <person name="Grigoriev I.V."/>
            <person name="Gueldener U."/>
            <person name="Muensterkoetter M."/>
            <person name="Nagy L.G."/>
        </authorList>
    </citation>
    <scope>NUCLEOTIDE SEQUENCE [LARGE SCALE GENOMIC DNA]</scope>
    <source>
        <strain evidence="2">C18/9</strain>
    </source>
</reference>
<evidence type="ECO:0008006" key="3">
    <source>
        <dbReference type="Google" id="ProtNLM"/>
    </source>
</evidence>
<keyword evidence="2" id="KW-1185">Reference proteome</keyword>
<organism evidence="1 2">
    <name type="scientific">Armillaria ostoyae</name>
    <name type="common">Armillaria root rot fungus</name>
    <dbReference type="NCBI Taxonomy" id="47428"/>
    <lineage>
        <taxon>Eukaryota</taxon>
        <taxon>Fungi</taxon>
        <taxon>Dikarya</taxon>
        <taxon>Basidiomycota</taxon>
        <taxon>Agaricomycotina</taxon>
        <taxon>Agaricomycetes</taxon>
        <taxon>Agaricomycetidae</taxon>
        <taxon>Agaricales</taxon>
        <taxon>Marasmiineae</taxon>
        <taxon>Physalacriaceae</taxon>
        <taxon>Armillaria</taxon>
    </lineage>
</organism>
<dbReference type="SUPFAM" id="SSF51971">
    <property type="entry name" value="Nucleotide-binding domain"/>
    <property type="match status" value="1"/>
</dbReference>
<evidence type="ECO:0000313" key="1">
    <source>
        <dbReference type="EMBL" id="SJL03066.1"/>
    </source>
</evidence>
<gene>
    <name evidence="1" type="ORF">ARMOST_06411</name>
</gene>
<dbReference type="STRING" id="47428.A0A284R2X7"/>
<dbReference type="AlphaFoldDB" id="A0A284R2X7"/>
<evidence type="ECO:0000313" key="2">
    <source>
        <dbReference type="Proteomes" id="UP000219338"/>
    </source>
</evidence>
<protein>
    <recommendedName>
        <fullName evidence="3">FAD dependent oxidoreductase domain-containing protein</fullName>
    </recommendedName>
</protein>